<dbReference type="EMBL" id="JBJQND010000016">
    <property type="protein sequence ID" value="KAL3846508.1"/>
    <property type="molecule type" value="Genomic_DNA"/>
</dbReference>
<evidence type="ECO:0000259" key="8">
    <source>
        <dbReference type="PROSITE" id="PS50076"/>
    </source>
</evidence>
<feature type="repeat" description="TPR" evidence="6">
    <location>
        <begin position="71"/>
        <end position="104"/>
    </location>
</feature>
<dbReference type="InterPro" id="IPR051727">
    <property type="entry name" value="DnaJ_C3_Co-chaperones"/>
</dbReference>
<dbReference type="GO" id="GO:0005788">
    <property type="term" value="C:endoplasmic reticulum lumen"/>
    <property type="evidence" value="ECO:0007669"/>
    <property type="project" value="UniProtKB-SubCell"/>
</dbReference>
<keyword evidence="5" id="KW-0256">Endoplasmic reticulum</keyword>
<evidence type="ECO:0000256" key="2">
    <source>
        <dbReference type="ARBA" id="ARBA00022729"/>
    </source>
</evidence>
<dbReference type="SMART" id="SM00271">
    <property type="entry name" value="DnaJ"/>
    <property type="match status" value="1"/>
</dbReference>
<dbReference type="Pfam" id="PF00226">
    <property type="entry name" value="DnaJ"/>
    <property type="match status" value="1"/>
</dbReference>
<dbReference type="SUPFAM" id="SSF48452">
    <property type="entry name" value="TPR-like"/>
    <property type="match status" value="1"/>
</dbReference>
<evidence type="ECO:0000313" key="9">
    <source>
        <dbReference type="EMBL" id="KAL3846508.1"/>
    </source>
</evidence>
<proteinExistence type="predicted"/>
<feature type="region of interest" description="Disordered" evidence="7">
    <location>
        <begin position="450"/>
        <end position="472"/>
    </location>
</feature>
<organism evidence="9 10">
    <name type="scientific">Sinanodonta woodiana</name>
    <name type="common">Chinese pond mussel</name>
    <name type="synonym">Anodonta woodiana</name>
    <dbReference type="NCBI Taxonomy" id="1069815"/>
    <lineage>
        <taxon>Eukaryota</taxon>
        <taxon>Metazoa</taxon>
        <taxon>Spiralia</taxon>
        <taxon>Lophotrochozoa</taxon>
        <taxon>Mollusca</taxon>
        <taxon>Bivalvia</taxon>
        <taxon>Autobranchia</taxon>
        <taxon>Heteroconchia</taxon>
        <taxon>Palaeoheterodonta</taxon>
        <taxon>Unionida</taxon>
        <taxon>Unionoidea</taxon>
        <taxon>Unionidae</taxon>
        <taxon>Unioninae</taxon>
        <taxon>Sinanodonta</taxon>
    </lineage>
</organism>
<dbReference type="CDD" id="cd06257">
    <property type="entry name" value="DnaJ"/>
    <property type="match status" value="1"/>
</dbReference>
<gene>
    <name evidence="9" type="ORF">ACJMK2_017488</name>
</gene>
<dbReference type="InterPro" id="IPR036869">
    <property type="entry name" value="J_dom_sf"/>
</dbReference>
<dbReference type="InterPro" id="IPR001623">
    <property type="entry name" value="DnaJ_domain"/>
</dbReference>
<evidence type="ECO:0000313" key="10">
    <source>
        <dbReference type="Proteomes" id="UP001634394"/>
    </source>
</evidence>
<comment type="caution">
    <text evidence="9">The sequence shown here is derived from an EMBL/GenBank/DDBJ whole genome shotgun (WGS) entry which is preliminary data.</text>
</comment>
<dbReference type="FunFam" id="1.25.40.10:FF:000224">
    <property type="entry name" value="DnaJ and TPR domain protein"/>
    <property type="match status" value="1"/>
</dbReference>
<dbReference type="SMART" id="SM00028">
    <property type="entry name" value="TPR"/>
    <property type="match status" value="8"/>
</dbReference>
<dbReference type="InterPro" id="IPR019734">
    <property type="entry name" value="TPR_rpt"/>
</dbReference>
<dbReference type="PANTHER" id="PTHR44140:SF2">
    <property type="entry name" value="LD25575P"/>
    <property type="match status" value="1"/>
</dbReference>
<dbReference type="PANTHER" id="PTHR44140">
    <property type="entry name" value="LD25575P"/>
    <property type="match status" value="1"/>
</dbReference>
<dbReference type="Proteomes" id="UP001634394">
    <property type="component" value="Unassembled WGS sequence"/>
</dbReference>
<feature type="repeat" description="TPR" evidence="6">
    <location>
        <begin position="219"/>
        <end position="252"/>
    </location>
</feature>
<dbReference type="Pfam" id="PF13432">
    <property type="entry name" value="TPR_16"/>
    <property type="match status" value="1"/>
</dbReference>
<keyword evidence="3" id="KW-0677">Repeat</keyword>
<dbReference type="Pfam" id="PF13431">
    <property type="entry name" value="TPR_17"/>
    <property type="match status" value="1"/>
</dbReference>
<comment type="subcellular location">
    <subcellularLocation>
        <location evidence="1">Endoplasmic reticulum lumen</location>
    </subcellularLocation>
</comment>
<feature type="domain" description="J" evidence="8">
    <location>
        <begin position="391"/>
        <end position="458"/>
    </location>
</feature>
<evidence type="ECO:0000256" key="3">
    <source>
        <dbReference type="ARBA" id="ARBA00022737"/>
    </source>
</evidence>
<dbReference type="Pfam" id="PF13181">
    <property type="entry name" value="TPR_8"/>
    <property type="match status" value="2"/>
</dbReference>
<evidence type="ECO:0000256" key="4">
    <source>
        <dbReference type="ARBA" id="ARBA00022803"/>
    </source>
</evidence>
<protein>
    <recommendedName>
        <fullName evidence="8">J domain-containing protein</fullName>
    </recommendedName>
</protein>
<dbReference type="Gene3D" id="1.10.287.110">
    <property type="entry name" value="DnaJ domain"/>
    <property type="match status" value="1"/>
</dbReference>
<dbReference type="PROSITE" id="PS50076">
    <property type="entry name" value="DNAJ_2"/>
    <property type="match status" value="1"/>
</dbReference>
<dbReference type="InterPro" id="IPR011990">
    <property type="entry name" value="TPR-like_helical_dom_sf"/>
</dbReference>
<dbReference type="PRINTS" id="PR00625">
    <property type="entry name" value="JDOMAIN"/>
</dbReference>
<evidence type="ECO:0000256" key="7">
    <source>
        <dbReference type="SAM" id="MobiDB-lite"/>
    </source>
</evidence>
<feature type="repeat" description="TPR" evidence="6">
    <location>
        <begin position="37"/>
        <end position="70"/>
    </location>
</feature>
<sequence>MAQNNYINLLKAIRSLIILSLSLDIHFDVISASTAEVEQHLELGKKLLSAGQLADALSHFHAAVEGDPDNYLTYFRRATVYLALGKSKSALPDLDKVLELKPDFTAARAQRANVLLKQGRLKEAKTDYELVVKRDAEHIDAREALMTIEPLESDINIAKQLYERRDYENAIALLTKAIEVCPWDPELREIRAECYIAQGDFFKAVGDIRPTTKLRSDNTKGFNKLSLLHYKMGEADESLTQVKECLKLDPDHKECFPHYKKVKKLVRLMQEAQEASSQEKWDDCIQKAAQILKTENTIHPYVHKSKSHTCHCEAMSGKSMEALKSCNELLDMDPENIEALCDRAEAYIANEQYDEAKMDFQKAHGIDQQFRRAGEGLERIQKLIKNAQKRDYYKILGVKRNAKKKEILKAYRKLAIIWHPDKYEGNDKEKAKKMFLDIAAAKEVLTDKEKRQKYDLGEDPLDPEQQGGGGGPFWHQGFNPFGSGGFQFKFHFN</sequence>
<dbReference type="AlphaFoldDB" id="A0ABD3UDH6"/>
<evidence type="ECO:0000256" key="6">
    <source>
        <dbReference type="PROSITE-ProRule" id="PRU00339"/>
    </source>
</evidence>
<dbReference type="SUPFAM" id="SSF46565">
    <property type="entry name" value="Chaperone J-domain"/>
    <property type="match status" value="1"/>
</dbReference>
<accession>A0ABD3UDH6</accession>
<evidence type="ECO:0000256" key="1">
    <source>
        <dbReference type="ARBA" id="ARBA00004319"/>
    </source>
</evidence>
<keyword evidence="10" id="KW-1185">Reference proteome</keyword>
<keyword evidence="2" id="KW-0732">Signal</keyword>
<reference evidence="9 10" key="1">
    <citation type="submission" date="2024-11" db="EMBL/GenBank/DDBJ databases">
        <title>Chromosome-level genome assembly of the freshwater bivalve Anodonta woodiana.</title>
        <authorList>
            <person name="Chen X."/>
        </authorList>
    </citation>
    <scope>NUCLEOTIDE SEQUENCE [LARGE SCALE GENOMIC DNA]</scope>
    <source>
        <strain evidence="9">MN2024</strain>
        <tissue evidence="9">Gills</tissue>
    </source>
</reference>
<evidence type="ECO:0000256" key="5">
    <source>
        <dbReference type="ARBA" id="ARBA00022824"/>
    </source>
</evidence>
<keyword evidence="4 6" id="KW-0802">TPR repeat</keyword>
<dbReference type="PROSITE" id="PS50005">
    <property type="entry name" value="TPR"/>
    <property type="match status" value="3"/>
</dbReference>
<name>A0ABD3UDH6_SINWO</name>
<dbReference type="Gene3D" id="1.25.40.10">
    <property type="entry name" value="Tetratricopeptide repeat domain"/>
    <property type="match status" value="1"/>
</dbReference>